<dbReference type="EMBL" id="MLAA01000035">
    <property type="protein sequence ID" value="OOF68282.1"/>
    <property type="molecule type" value="Genomic_DNA"/>
</dbReference>
<keyword evidence="3" id="KW-1185">Reference proteome</keyword>
<name>A0ABX3KX56_9PAST</name>
<protein>
    <recommendedName>
        <fullName evidence="4">DUF4136 domain-containing protein</fullName>
    </recommendedName>
</protein>
<evidence type="ECO:0008006" key="4">
    <source>
        <dbReference type="Google" id="ProtNLM"/>
    </source>
</evidence>
<dbReference type="Proteomes" id="UP000188820">
    <property type="component" value="Unassembled WGS sequence"/>
</dbReference>
<reference evidence="2 3" key="1">
    <citation type="submission" date="2016-10" db="EMBL/GenBank/DDBJ databases">
        <title>Rodentibacter gen. nov. and new species.</title>
        <authorList>
            <person name="Christensen H."/>
        </authorList>
    </citation>
    <scope>NUCLEOTIDE SEQUENCE [LARGE SCALE GENOMIC DNA]</scope>
    <source>
        <strain evidence="2 3">1998236014</strain>
    </source>
</reference>
<keyword evidence="1" id="KW-0732">Signal</keyword>
<evidence type="ECO:0000313" key="2">
    <source>
        <dbReference type="EMBL" id="OOF68282.1"/>
    </source>
</evidence>
<proteinExistence type="predicted"/>
<feature type="chain" id="PRO_5045579527" description="DUF4136 domain-containing protein" evidence="1">
    <location>
        <begin position="21"/>
        <end position="171"/>
    </location>
</feature>
<organism evidence="2 3">
    <name type="scientific">Rodentibacter caecimuris</name>
    <dbReference type="NCBI Taxonomy" id="1796644"/>
    <lineage>
        <taxon>Bacteria</taxon>
        <taxon>Pseudomonadati</taxon>
        <taxon>Pseudomonadota</taxon>
        <taxon>Gammaproteobacteria</taxon>
        <taxon>Pasteurellales</taxon>
        <taxon>Pasteurellaceae</taxon>
        <taxon>Rodentibacter</taxon>
    </lineage>
</organism>
<comment type="caution">
    <text evidence="2">The sequence shown here is derived from an EMBL/GenBank/DDBJ whole genome shotgun (WGS) entry which is preliminary data.</text>
</comment>
<evidence type="ECO:0000313" key="3">
    <source>
        <dbReference type="Proteomes" id="UP000188820"/>
    </source>
</evidence>
<feature type="signal peptide" evidence="1">
    <location>
        <begin position="1"/>
        <end position="20"/>
    </location>
</feature>
<gene>
    <name evidence="2" type="ORF">BKG89_07975</name>
</gene>
<accession>A0ABX3KX56</accession>
<sequence length="171" mass="19818">MRIHKFIVKCLSLLSLVACTSRPITNDYGEYPSNYEEIARQFYQGKKDIKPIDYIAAFPPTKYEQTVNDNGFVMPHNPKIWLNGTMRSGQSIKGYLVCALETNHKDGYKIDALLINNGKVLSVIYNVRRANINGVRNKLCYQEDNWLLGHLEKITRENSLRYIDNFIKQLK</sequence>
<evidence type="ECO:0000256" key="1">
    <source>
        <dbReference type="SAM" id="SignalP"/>
    </source>
</evidence>
<dbReference type="RefSeq" id="WP_077463844.1">
    <property type="nucleotide sequence ID" value="NZ_MLAA01000035.1"/>
</dbReference>